<reference evidence="8" key="1">
    <citation type="journal article" date="2014" name="Int. J. Syst. Evol. Microbiol.">
        <title>Complete genome sequence of Corynebacterium casei LMG S-19264T (=DSM 44701T), isolated from a smear-ripened cheese.</title>
        <authorList>
            <consortium name="US DOE Joint Genome Institute (JGI-PGF)"/>
            <person name="Walter F."/>
            <person name="Albersmeier A."/>
            <person name="Kalinowski J."/>
            <person name="Ruckert C."/>
        </authorList>
    </citation>
    <scope>NUCLEOTIDE SEQUENCE</scope>
    <source>
        <strain evidence="8">CGMCC 1.15447</strain>
    </source>
</reference>
<feature type="active site" description="Proton acceptor" evidence="6">
    <location>
        <position position="69"/>
    </location>
</feature>
<dbReference type="CDD" id="cd08998">
    <property type="entry name" value="GH43_Arb43a-like"/>
    <property type="match status" value="1"/>
</dbReference>
<evidence type="ECO:0000313" key="9">
    <source>
        <dbReference type="Proteomes" id="UP000648801"/>
    </source>
</evidence>
<proteinExistence type="inferred from homology"/>
<feature type="active site" description="Proton donor" evidence="6">
    <location>
        <position position="258"/>
    </location>
</feature>
<evidence type="ECO:0000256" key="3">
    <source>
        <dbReference type="ARBA" id="ARBA00022801"/>
    </source>
</evidence>
<keyword evidence="3 5" id="KW-0378">Hydrolase</keyword>
<dbReference type="PANTHER" id="PTHR43301">
    <property type="entry name" value="ARABINAN ENDO-1,5-ALPHA-L-ARABINOSIDASE"/>
    <property type="match status" value="1"/>
</dbReference>
<comment type="caution">
    <text evidence="8">The sequence shown here is derived from an EMBL/GenBank/DDBJ whole genome shotgun (WGS) entry which is preliminary data.</text>
</comment>
<feature type="site" description="Important for catalytic activity, responsible for pKa modulation of the active site Glu and correct orientation of both the proton donor and substrate" evidence="7">
    <location>
        <position position="192"/>
    </location>
</feature>
<dbReference type="InterPro" id="IPR023296">
    <property type="entry name" value="Glyco_hydro_beta-prop_sf"/>
</dbReference>
<dbReference type="InterPro" id="IPR006710">
    <property type="entry name" value="Glyco_hydro_43"/>
</dbReference>
<dbReference type="EMBL" id="BMJB01000001">
    <property type="protein sequence ID" value="GGA73575.1"/>
    <property type="molecule type" value="Genomic_DNA"/>
</dbReference>
<dbReference type="PIRSF" id="PIRSF026534">
    <property type="entry name" value="Endo_alpha-L-arabinosidase"/>
    <property type="match status" value="1"/>
</dbReference>
<dbReference type="Gene3D" id="2.115.10.20">
    <property type="entry name" value="Glycosyl hydrolase domain, family 43"/>
    <property type="match status" value="1"/>
</dbReference>
<gene>
    <name evidence="8" type="primary">abnA</name>
    <name evidence="8" type="ORF">GCM10011507_26450</name>
</gene>
<dbReference type="InterPro" id="IPR050727">
    <property type="entry name" value="GH43_arabinanases"/>
</dbReference>
<dbReference type="GO" id="GO:0046558">
    <property type="term" value="F:arabinan endo-1,5-alpha-L-arabinosidase activity"/>
    <property type="evidence" value="ECO:0007669"/>
    <property type="project" value="InterPro"/>
</dbReference>
<evidence type="ECO:0000256" key="1">
    <source>
        <dbReference type="ARBA" id="ARBA00004834"/>
    </source>
</evidence>
<evidence type="ECO:0000256" key="6">
    <source>
        <dbReference type="PIRSR" id="PIRSR026534-1"/>
    </source>
</evidence>
<keyword evidence="4 5" id="KW-0326">Glycosidase</keyword>
<dbReference type="InterPro" id="IPR016840">
    <property type="entry name" value="Glyco_hydro_43_endo_a_Ara-ase"/>
</dbReference>
<sequence>MLTLVLDARGEAQRGLRAQIRDKIVDAMCVQRWWIAFAAVAAFAGLSCYVPAQKPQALQLSGDYWGAHDPSIIKAGDTWYVFATGKARDGGQFQIRCSTDLHAWSLCGHVFNEIPDWIQQESPGTKELWAPDISFEGGEYRLYYAFSLFAKNTSGIALATNKTLDRSSPAYKWIDRGLVLRSTVADDFNAIDPNFVMDEHHRAWLAFGSFWGGIKLRRLNDTTGLASRHKLYSLATRFRPPDPSPAKPGLPPDWQAIEAPFIVHHGGYYYLFVSWDLCCRGTHSSYRTLVGRSRKITGPYVDKSGTSMMRGGGTPLLSTDRHWVGPGGESVLLQPSGQDIIVFHAYDAHTGVPALQISTLVWRDDWPNSVLEQ</sequence>
<accession>A0A916RZ83</accession>
<dbReference type="Proteomes" id="UP000648801">
    <property type="component" value="Unassembled WGS sequence"/>
</dbReference>
<evidence type="ECO:0000256" key="5">
    <source>
        <dbReference type="PIRNR" id="PIRNR026534"/>
    </source>
</evidence>
<name>A0A916RZ83_9BACT</name>
<protein>
    <submittedName>
        <fullName evidence="8">Extracellular endo-alpha-(1-&gt;5)-L-arabinanase 1</fullName>
    </submittedName>
</protein>
<dbReference type="SUPFAM" id="SSF75005">
    <property type="entry name" value="Arabinanase/levansucrase/invertase"/>
    <property type="match status" value="1"/>
</dbReference>
<evidence type="ECO:0000256" key="4">
    <source>
        <dbReference type="ARBA" id="ARBA00023295"/>
    </source>
</evidence>
<comment type="similarity">
    <text evidence="2 5">Belongs to the glycosyl hydrolase 43 family.</text>
</comment>
<evidence type="ECO:0000256" key="7">
    <source>
        <dbReference type="PIRSR" id="PIRSR606710-2"/>
    </source>
</evidence>
<keyword evidence="9" id="KW-1185">Reference proteome</keyword>
<dbReference type="Pfam" id="PF04616">
    <property type="entry name" value="Glyco_hydro_43"/>
    <property type="match status" value="1"/>
</dbReference>
<dbReference type="RefSeq" id="WP_263364943.1">
    <property type="nucleotide sequence ID" value="NZ_JAGSYK010000001.1"/>
</dbReference>
<evidence type="ECO:0000256" key="2">
    <source>
        <dbReference type="ARBA" id="ARBA00009865"/>
    </source>
</evidence>
<dbReference type="GO" id="GO:0005975">
    <property type="term" value="P:carbohydrate metabolic process"/>
    <property type="evidence" value="ECO:0007669"/>
    <property type="project" value="InterPro"/>
</dbReference>
<evidence type="ECO:0000313" key="8">
    <source>
        <dbReference type="EMBL" id="GGA73575.1"/>
    </source>
</evidence>
<dbReference type="AlphaFoldDB" id="A0A916RZ83"/>
<comment type="pathway">
    <text evidence="1 5">Glycan metabolism; L-arabinan degradation.</text>
</comment>
<reference evidence="8" key="2">
    <citation type="submission" date="2020-09" db="EMBL/GenBank/DDBJ databases">
        <authorList>
            <person name="Sun Q."/>
            <person name="Zhou Y."/>
        </authorList>
    </citation>
    <scope>NUCLEOTIDE SEQUENCE</scope>
    <source>
        <strain evidence="8">CGMCC 1.15447</strain>
    </source>
</reference>
<organism evidence="8 9">
    <name type="scientific">Edaphobacter acidisoli</name>
    <dbReference type="NCBI Taxonomy" id="2040573"/>
    <lineage>
        <taxon>Bacteria</taxon>
        <taxon>Pseudomonadati</taxon>
        <taxon>Acidobacteriota</taxon>
        <taxon>Terriglobia</taxon>
        <taxon>Terriglobales</taxon>
        <taxon>Acidobacteriaceae</taxon>
        <taxon>Edaphobacter</taxon>
    </lineage>
</organism>
<dbReference type="PANTHER" id="PTHR43301:SF3">
    <property type="entry name" value="ARABINAN ENDO-1,5-ALPHA-L-ARABINOSIDASE A-RELATED"/>
    <property type="match status" value="1"/>
</dbReference>